<dbReference type="PANTHER" id="PTHR43649">
    <property type="entry name" value="ARABINOSE-BINDING PROTEIN-RELATED"/>
    <property type="match status" value="1"/>
</dbReference>
<dbReference type="InterPro" id="IPR050490">
    <property type="entry name" value="Bact_solute-bd_prot1"/>
</dbReference>
<dbReference type="PANTHER" id="PTHR43649:SF33">
    <property type="entry name" value="POLYGALACTURONAN_RHAMNOGALACTURONAN-BINDING PROTEIN YTCQ"/>
    <property type="match status" value="1"/>
</dbReference>
<evidence type="ECO:0000313" key="2">
    <source>
        <dbReference type="EMBL" id="NHN32503.1"/>
    </source>
</evidence>
<evidence type="ECO:0000256" key="1">
    <source>
        <dbReference type="ARBA" id="ARBA00022729"/>
    </source>
</evidence>
<sequence>MELTLTEPPADDNSVKQEIEKKTNTKLNISWVSSNNFVEKQSVTLASGDIPEMMMVNDAYDPQVLSLARQGAFWDITPFVKDYPNLKALQADTWTNTSIDGKSYGVPRLRALIGGGNFPLIRKDWLDQIGLKQPVTMDDMYQVFKAFTEQDPDGNGKKDTIGFTGYVAADGPGQYAWVENVFNNTQGKWKLKDGQLTDVTFDQGTRDALVWLNKAFTEGIIAPDFPTLKNSQVREMITTNKAGSFSDAMNPSWLLTGQLRKTTPQANLLPLTYLEGPQDKYVPKDSGAYGMYVIPKSVPEAKVKSILEFMNYGASEEGSVLANYGLKEIHYTEKDGLKTTNEQAIKDKVAAYGGLFANLDKYQRGYQSGIPADFMDRNRKIIDERTPHAVPNPAIGFISETGIKVGKEFDKKIQDMKTKVIMGRESIQAWDDFIAALKTNADYQKIIQETNEAYKKKAK</sequence>
<name>A0ABX0JCM2_9BACL</name>
<evidence type="ECO:0000313" key="3">
    <source>
        <dbReference type="Proteomes" id="UP001165962"/>
    </source>
</evidence>
<dbReference type="EMBL" id="JAAOIW010000008">
    <property type="protein sequence ID" value="NHN32503.1"/>
    <property type="molecule type" value="Genomic_DNA"/>
</dbReference>
<comment type="caution">
    <text evidence="2">The sequence shown here is derived from an EMBL/GenBank/DDBJ whole genome shotgun (WGS) entry which is preliminary data.</text>
</comment>
<keyword evidence="1" id="KW-0732">Signal</keyword>
<protein>
    <submittedName>
        <fullName evidence="2">Extracellular solute-binding protein</fullName>
    </submittedName>
</protein>
<accession>A0ABX0JCM2</accession>
<organism evidence="2 3">
    <name type="scientific">Paenibacillus agricola</name>
    <dbReference type="NCBI Taxonomy" id="2716264"/>
    <lineage>
        <taxon>Bacteria</taxon>
        <taxon>Bacillati</taxon>
        <taxon>Bacillota</taxon>
        <taxon>Bacilli</taxon>
        <taxon>Bacillales</taxon>
        <taxon>Paenibacillaceae</taxon>
        <taxon>Paenibacillus</taxon>
    </lineage>
</organism>
<gene>
    <name evidence="2" type="ORF">G9U52_21920</name>
</gene>
<reference evidence="2" key="1">
    <citation type="submission" date="2020-03" db="EMBL/GenBank/DDBJ databases">
        <title>Draft sequencing of Paenibacilllus sp. S3N08.</title>
        <authorList>
            <person name="Kim D.-U."/>
        </authorList>
    </citation>
    <scope>NUCLEOTIDE SEQUENCE</scope>
    <source>
        <strain evidence="2">S3N08</strain>
    </source>
</reference>
<keyword evidence="3" id="KW-1185">Reference proteome</keyword>
<proteinExistence type="predicted"/>
<dbReference type="Gene3D" id="3.40.190.10">
    <property type="entry name" value="Periplasmic binding protein-like II"/>
    <property type="match status" value="2"/>
</dbReference>
<dbReference type="Proteomes" id="UP001165962">
    <property type="component" value="Unassembled WGS sequence"/>
</dbReference>
<dbReference type="SUPFAM" id="SSF53850">
    <property type="entry name" value="Periplasmic binding protein-like II"/>
    <property type="match status" value="1"/>
</dbReference>